<dbReference type="FunFam" id="1.20.58.200:FF:000002">
    <property type="entry name" value="Putative translin"/>
    <property type="match status" value="1"/>
</dbReference>
<dbReference type="Pfam" id="PF01997">
    <property type="entry name" value="Translin"/>
    <property type="match status" value="1"/>
</dbReference>
<evidence type="ECO:0000256" key="3">
    <source>
        <dbReference type="ARBA" id="ARBA00005902"/>
    </source>
</evidence>
<dbReference type="InterPro" id="IPR033956">
    <property type="entry name" value="Translin"/>
</dbReference>
<evidence type="ECO:0008006" key="10">
    <source>
        <dbReference type="Google" id="ProtNLM"/>
    </source>
</evidence>
<dbReference type="OMA" id="AHGMEYW"/>
<dbReference type="GO" id="GO:0005737">
    <property type="term" value="C:cytoplasm"/>
    <property type="evidence" value="ECO:0007669"/>
    <property type="project" value="UniProtKB-SubCell"/>
</dbReference>
<evidence type="ECO:0000313" key="9">
    <source>
        <dbReference type="Proteomes" id="UP000029445"/>
    </source>
</evidence>
<dbReference type="Gene3D" id="1.20.58.200">
    <property type="entry name" value="Translin, domain 2"/>
    <property type="match status" value="1"/>
</dbReference>
<dbReference type="GO" id="GO:0005634">
    <property type="term" value="C:nucleus"/>
    <property type="evidence" value="ECO:0007669"/>
    <property type="project" value="UniProtKB-SubCell"/>
</dbReference>
<dbReference type="PANTHER" id="PTHR10741">
    <property type="entry name" value="TRANSLIN AND TRANSLIN ASSOCIATED PROTEIN X"/>
    <property type="match status" value="1"/>
</dbReference>
<keyword evidence="6" id="KW-0238">DNA-binding</keyword>
<dbReference type="HOGENOM" id="CLU_079179_0_0_1"/>
<dbReference type="RefSeq" id="XP_062882305.1">
    <property type="nucleotide sequence ID" value="XM_063026350.1"/>
</dbReference>
<organism evidence="8 9">
    <name type="scientific">Cryptococcus deuterogattii (strain R265)</name>
    <name type="common">Cryptococcus gattii VGII (strain R265)</name>
    <dbReference type="NCBI Taxonomy" id="294750"/>
    <lineage>
        <taxon>Eukaryota</taxon>
        <taxon>Fungi</taxon>
        <taxon>Dikarya</taxon>
        <taxon>Basidiomycota</taxon>
        <taxon>Agaricomycotina</taxon>
        <taxon>Tremellomycetes</taxon>
        <taxon>Tremellales</taxon>
        <taxon>Cryptococcaceae</taxon>
        <taxon>Cryptococcus</taxon>
        <taxon>Cryptococcus gattii species complex</taxon>
    </lineage>
</organism>
<keyword evidence="7" id="KW-0539">Nucleus</keyword>
<evidence type="ECO:0000256" key="5">
    <source>
        <dbReference type="ARBA" id="ARBA00022884"/>
    </source>
</evidence>
<dbReference type="InterPro" id="IPR016068">
    <property type="entry name" value="Translin_N"/>
</dbReference>
<evidence type="ECO:0000256" key="6">
    <source>
        <dbReference type="ARBA" id="ARBA00023125"/>
    </source>
</evidence>
<dbReference type="GO" id="GO:0043565">
    <property type="term" value="F:sequence-specific DNA binding"/>
    <property type="evidence" value="ECO:0007669"/>
    <property type="project" value="InterPro"/>
</dbReference>
<evidence type="ECO:0000256" key="4">
    <source>
        <dbReference type="ARBA" id="ARBA00022490"/>
    </source>
</evidence>
<name>A0A095C7C0_CRYD2</name>
<reference evidence="8 9" key="2">
    <citation type="journal article" date="2018" name="Proc. Natl. Acad. Sci.">
        <title>RNAi is a critical determinant of centromere evolution in closely related fungi.</title>
        <authorList>
            <person name="Yadav V."/>
            <person name="Sun S."/>
            <person name="Billmyre R.B."/>
            <person name="Thimmappa B.C."/>
            <person name="Shea T."/>
            <person name="Lintner R."/>
            <person name="Bakkeren G."/>
            <person name="Cuomo C.A."/>
            <person name="Heitman J."/>
            <person name="Sanyal K."/>
        </authorList>
    </citation>
    <scope>NUCLEOTIDE SEQUENCE [LARGE SCALE GENOMIC DNA]</scope>
    <source>
        <strain evidence="8 9">R265</strain>
    </source>
</reference>
<sequence>MASSEPTPRALSVSSTLSSAIASLENDQNLRKQIKEAMEPIEDLARSAWSEINKIHSAPASQHPDICNSSLEMIKKIAPLWVGVAELIPQGEFYRYLYAVGPTMRSLTTSIVFARFLLHDELTPAFTVSSLIGLEQQETKDLLLSAEDYLQGVIGAVNELPRLSVNAVTSQNFELPVKIAAFVNDIFVSYSLLNLRNDALRRRFDSLKYDLKKCEDVVYDLTLRGLAPAPRA</sequence>
<dbReference type="InterPro" id="IPR002848">
    <property type="entry name" value="Translin_fam"/>
</dbReference>
<evidence type="ECO:0000256" key="7">
    <source>
        <dbReference type="ARBA" id="ARBA00023242"/>
    </source>
</evidence>
<keyword evidence="4" id="KW-0963">Cytoplasm</keyword>
<dbReference type="Proteomes" id="UP000029445">
    <property type="component" value="Chromosome 7"/>
</dbReference>
<keyword evidence="9" id="KW-1185">Reference proteome</keyword>
<dbReference type="InterPro" id="IPR036081">
    <property type="entry name" value="Translin_sf"/>
</dbReference>
<dbReference type="GO" id="GO:0003697">
    <property type="term" value="F:single-stranded DNA binding"/>
    <property type="evidence" value="ECO:0007669"/>
    <property type="project" value="InterPro"/>
</dbReference>
<accession>A0A095C7C0</accession>
<evidence type="ECO:0000256" key="2">
    <source>
        <dbReference type="ARBA" id="ARBA00004496"/>
    </source>
</evidence>
<dbReference type="CDD" id="cd14819">
    <property type="entry name" value="Translin"/>
    <property type="match status" value="1"/>
</dbReference>
<keyword evidence="5" id="KW-0694">RNA-binding</keyword>
<evidence type="ECO:0000256" key="1">
    <source>
        <dbReference type="ARBA" id="ARBA00004123"/>
    </source>
</evidence>
<comment type="similarity">
    <text evidence="3">Belongs to the translin family.</text>
</comment>
<dbReference type="FunFam" id="1.20.58.190:FF:000006">
    <property type="entry name" value="Unplaced genomic scaffold supercont1.3, whole genome shotgun sequence"/>
    <property type="match status" value="1"/>
</dbReference>
<gene>
    <name evidence="8" type="ORF">CNBG_2260</name>
</gene>
<protein>
    <recommendedName>
        <fullName evidence="10">Translin</fullName>
    </recommendedName>
</protein>
<dbReference type="GO" id="GO:0016070">
    <property type="term" value="P:RNA metabolic process"/>
    <property type="evidence" value="ECO:0007669"/>
    <property type="project" value="InterPro"/>
</dbReference>
<dbReference type="SUPFAM" id="SSF74784">
    <property type="entry name" value="Translin"/>
    <property type="match status" value="1"/>
</dbReference>
<dbReference type="GO" id="GO:0003723">
    <property type="term" value="F:RNA binding"/>
    <property type="evidence" value="ECO:0007669"/>
    <property type="project" value="UniProtKB-KW"/>
</dbReference>
<dbReference type="EMBL" id="CP025765">
    <property type="protein sequence ID" value="KGB76422.1"/>
    <property type="molecule type" value="Genomic_DNA"/>
</dbReference>
<dbReference type="OrthoDB" id="829at2759"/>
<dbReference type="KEGG" id="cdeu:CNBG_2260"/>
<dbReference type="Gene3D" id="1.20.58.190">
    <property type="entry name" value="Translin, domain 1"/>
    <property type="match status" value="1"/>
</dbReference>
<dbReference type="STRING" id="294750.A0A095C7C0"/>
<dbReference type="VEuPathDB" id="FungiDB:CNBG_2260"/>
<comment type="subcellular location">
    <subcellularLocation>
        <location evidence="2">Cytoplasm</location>
    </subcellularLocation>
    <subcellularLocation>
        <location evidence="1">Nucleus</location>
    </subcellularLocation>
</comment>
<evidence type="ECO:0000313" key="8">
    <source>
        <dbReference type="EMBL" id="KGB76422.1"/>
    </source>
</evidence>
<dbReference type="InterPro" id="IPR016069">
    <property type="entry name" value="Translin_C"/>
</dbReference>
<reference evidence="8 9" key="1">
    <citation type="journal article" date="2011" name="MBio">
        <title>Genome variation in Cryptococcus gattii, an emerging pathogen of immunocompetent hosts.</title>
        <authorList>
            <person name="D'Souza C.A."/>
            <person name="Kronstad J.W."/>
            <person name="Taylor G."/>
            <person name="Warren R."/>
            <person name="Yuen M."/>
            <person name="Hu G."/>
            <person name="Jung W.H."/>
            <person name="Sham A."/>
            <person name="Kidd S.E."/>
            <person name="Tangen K."/>
            <person name="Lee N."/>
            <person name="Zeilmaker T."/>
            <person name="Sawkins J."/>
            <person name="McVicker G."/>
            <person name="Shah S."/>
            <person name="Gnerre S."/>
            <person name="Griggs A."/>
            <person name="Zeng Q."/>
            <person name="Bartlett K."/>
            <person name="Li W."/>
            <person name="Wang X."/>
            <person name="Heitman J."/>
            <person name="Stajich J.E."/>
            <person name="Fraser J.A."/>
            <person name="Meyer W."/>
            <person name="Carter D."/>
            <person name="Schein J."/>
            <person name="Krzywinski M."/>
            <person name="Kwon-Chung K.J."/>
            <person name="Varma A."/>
            <person name="Wang J."/>
            <person name="Brunham R."/>
            <person name="Fyfe M."/>
            <person name="Ouellette B.F."/>
            <person name="Siddiqui A."/>
            <person name="Marra M."/>
            <person name="Jones S."/>
            <person name="Holt R."/>
            <person name="Birren B.W."/>
            <person name="Galagan J.E."/>
            <person name="Cuomo C.A."/>
        </authorList>
    </citation>
    <scope>NUCLEOTIDE SEQUENCE [LARGE SCALE GENOMIC DNA]</scope>
    <source>
        <strain evidence="8 9">R265</strain>
    </source>
</reference>
<dbReference type="GeneID" id="88178624"/>
<dbReference type="AlphaFoldDB" id="A0A095C7C0"/>
<proteinExistence type="inferred from homology"/>